<comment type="caution">
    <text evidence="4">The sequence shown here is derived from an EMBL/GenBank/DDBJ whole genome shotgun (WGS) entry which is preliminary data.</text>
</comment>
<reference evidence="4 5" key="1">
    <citation type="submission" date="2018-09" db="EMBL/GenBank/DDBJ databases">
        <title>Genome sequencing of Nocardioides immobilis CCTCC AB 2017083 for comparison to Nocardioides silvaticus.</title>
        <authorList>
            <person name="Li C."/>
            <person name="Wang G."/>
        </authorList>
    </citation>
    <scope>NUCLEOTIDE SEQUENCE [LARGE SCALE GENOMIC DNA]</scope>
    <source>
        <strain evidence="4 5">CCTCC AB 2017083</strain>
    </source>
</reference>
<dbReference type="InterPro" id="IPR013096">
    <property type="entry name" value="Cupin_2"/>
</dbReference>
<dbReference type="InterPro" id="IPR047183">
    <property type="entry name" value="GDO-like"/>
</dbReference>
<dbReference type="Pfam" id="PF07883">
    <property type="entry name" value="Cupin_2"/>
    <property type="match status" value="2"/>
</dbReference>
<dbReference type="Proteomes" id="UP000283644">
    <property type="component" value="Unassembled WGS sequence"/>
</dbReference>
<dbReference type="EMBL" id="QXGH01000010">
    <property type="protein sequence ID" value="RHW28410.1"/>
    <property type="molecule type" value="Genomic_DNA"/>
</dbReference>
<gene>
    <name evidence="4" type="ORF">D0Z08_05475</name>
</gene>
<dbReference type="CDD" id="cd02216">
    <property type="entry name" value="cupin_GDO-like_N"/>
    <property type="match status" value="1"/>
</dbReference>
<dbReference type="SUPFAM" id="SSF51182">
    <property type="entry name" value="RmlC-like cupins"/>
    <property type="match status" value="1"/>
</dbReference>
<dbReference type="PANTHER" id="PTHR41517:SF1">
    <property type="entry name" value="CUPIN"/>
    <property type="match status" value="1"/>
</dbReference>
<dbReference type="RefSeq" id="WP_118923409.1">
    <property type="nucleotide sequence ID" value="NZ_QXGH01000010.1"/>
</dbReference>
<accession>A0A417Y6U7</accession>
<dbReference type="InterPro" id="IPR011051">
    <property type="entry name" value="RmlC_Cupin_sf"/>
</dbReference>
<evidence type="ECO:0000313" key="5">
    <source>
        <dbReference type="Proteomes" id="UP000283644"/>
    </source>
</evidence>
<evidence type="ECO:0000256" key="1">
    <source>
        <dbReference type="ARBA" id="ARBA00022964"/>
    </source>
</evidence>
<evidence type="ECO:0000313" key="4">
    <source>
        <dbReference type="EMBL" id="RHW28410.1"/>
    </source>
</evidence>
<evidence type="ECO:0000259" key="3">
    <source>
        <dbReference type="Pfam" id="PF07883"/>
    </source>
</evidence>
<organism evidence="4 5">
    <name type="scientific">Nocardioides immobilis</name>
    <dbReference type="NCBI Taxonomy" id="2049295"/>
    <lineage>
        <taxon>Bacteria</taxon>
        <taxon>Bacillati</taxon>
        <taxon>Actinomycetota</taxon>
        <taxon>Actinomycetes</taxon>
        <taxon>Propionibacteriales</taxon>
        <taxon>Nocardioidaceae</taxon>
        <taxon>Nocardioides</taxon>
    </lineage>
</organism>
<evidence type="ECO:0000256" key="2">
    <source>
        <dbReference type="ARBA" id="ARBA00023002"/>
    </source>
</evidence>
<keyword evidence="1" id="KW-0223">Dioxygenase</keyword>
<sequence>MTASRSRPDTDHYAEIEELGASPLWRYYGAIFDSEPRSRAVPYLWGYQRLRPHMLHFADALSLEEAERRVLMLVNPGMTEPPATVNNLYAGIQIILPGETAQAHRHTANAFRFIIEGEGAYTTVDGERVHMHPGDLLLTPGWHWHDHYHEGDGPMMWLDGLDYPLTNAMEAGFFELYGQRLQKPATPDDLSSRQFIHGRLNPTWVPRNPVNSPIGNYPWTETERALTSISDDATGSLYDGIMLEYTNPHTGGPVMPTMSCRISRLPARFDGRAHQHTSSTIYHVVAGEGRTEVGGTVLQWGPKDVFAIPAWAPHRHVNASTGDATLMSYTDEPAQRALGFYRERPVD</sequence>
<protein>
    <submittedName>
        <fullName evidence="4">Cupin domain-containing protein</fullName>
    </submittedName>
</protein>
<name>A0A417Y6U7_9ACTN</name>
<dbReference type="CDD" id="cd06992">
    <property type="entry name" value="cupin_GDO-like_C"/>
    <property type="match status" value="1"/>
</dbReference>
<keyword evidence="5" id="KW-1185">Reference proteome</keyword>
<feature type="domain" description="Cupin type-2" evidence="3">
    <location>
        <begin position="270"/>
        <end position="327"/>
    </location>
</feature>
<dbReference type="GO" id="GO:0051213">
    <property type="term" value="F:dioxygenase activity"/>
    <property type="evidence" value="ECO:0007669"/>
    <property type="project" value="UniProtKB-KW"/>
</dbReference>
<dbReference type="OrthoDB" id="285029at2"/>
<dbReference type="PANTHER" id="PTHR41517">
    <property type="entry name" value="1,2-DIOXYGENASE PROTEIN-RELATED"/>
    <property type="match status" value="1"/>
</dbReference>
<keyword evidence="2" id="KW-0560">Oxidoreductase</keyword>
<feature type="domain" description="Cupin type-2" evidence="3">
    <location>
        <begin position="92"/>
        <end position="159"/>
    </location>
</feature>
<dbReference type="InterPro" id="IPR014710">
    <property type="entry name" value="RmlC-like_jellyroll"/>
</dbReference>
<dbReference type="Gene3D" id="2.60.120.10">
    <property type="entry name" value="Jelly Rolls"/>
    <property type="match status" value="1"/>
</dbReference>
<dbReference type="AlphaFoldDB" id="A0A417Y6U7"/>
<proteinExistence type="predicted"/>